<accession>A0ABN2G3C7</accession>
<dbReference type="InterPro" id="IPR002477">
    <property type="entry name" value="Peptidoglycan-bd-like"/>
</dbReference>
<dbReference type="InterPro" id="IPR050465">
    <property type="entry name" value="UPF0194_transport"/>
</dbReference>
<protein>
    <submittedName>
        <fullName evidence="4">Peptidoglycan-binding protein</fullName>
    </submittedName>
</protein>
<keyword evidence="2" id="KW-0175">Coiled coil</keyword>
<dbReference type="InterPro" id="IPR036365">
    <property type="entry name" value="PGBD-like_sf"/>
</dbReference>
<dbReference type="EMBL" id="BAAANF010000002">
    <property type="protein sequence ID" value="GAA1664677.1"/>
    <property type="molecule type" value="Genomic_DNA"/>
</dbReference>
<dbReference type="PANTHER" id="PTHR32347">
    <property type="entry name" value="EFFLUX SYSTEM COMPONENT YKNX-RELATED"/>
    <property type="match status" value="1"/>
</dbReference>
<dbReference type="SUPFAM" id="SSF47090">
    <property type="entry name" value="PGBD-like"/>
    <property type="match status" value="1"/>
</dbReference>
<dbReference type="Pfam" id="PF01471">
    <property type="entry name" value="PG_binding_1"/>
    <property type="match status" value="1"/>
</dbReference>
<evidence type="ECO:0000259" key="3">
    <source>
        <dbReference type="Pfam" id="PF01471"/>
    </source>
</evidence>
<dbReference type="Gene3D" id="1.10.101.10">
    <property type="entry name" value="PGBD-like superfamily/PGBD"/>
    <property type="match status" value="1"/>
</dbReference>
<comment type="subcellular location">
    <subcellularLocation>
        <location evidence="1">Cell envelope</location>
    </subcellularLocation>
</comment>
<dbReference type="InterPro" id="IPR036366">
    <property type="entry name" value="PGBDSf"/>
</dbReference>
<comment type="caution">
    <text evidence="4">The sequence shown here is derived from an EMBL/GenBank/DDBJ whole genome shotgun (WGS) entry which is preliminary data.</text>
</comment>
<keyword evidence="5" id="KW-1185">Reference proteome</keyword>
<sequence length="359" mass="37478">MPEHPGGALMRRVLTAVVVLAAGGAMSAFLVNRGDTSQAANQTAQPLPVNTTKVTQQTLKDTETEDGELGFGTTATAVNRIAGTITSLPDSGQELRRGSTVYSVDNKPTTLLYGALPSYRRLADGSEGPDVRQLEQNLLAMGYDGFTVDDEYTANTAEAVEEWQEDLGLDETGVVELGAVLFAPAHIRVDSVQAEEGAPLGPNQPVLTYTGTRKAVTVQLDAADQRLAKPQSKVDLTLPDGKSVPGKVEKVSTVIIPAASPDKDPETKVEVIVAIDNQKAVAAWALASVDVTFTASERKNVLTVPVAALVALREGGFGVEVTDGTSSRYVPVKAGLFASGQVEISGAGIKAGTVVGIPK</sequence>
<feature type="domain" description="Peptidoglycan binding-like" evidence="3">
    <location>
        <begin position="128"/>
        <end position="175"/>
    </location>
</feature>
<evidence type="ECO:0000313" key="5">
    <source>
        <dbReference type="Proteomes" id="UP001500280"/>
    </source>
</evidence>
<dbReference type="RefSeq" id="WP_344144321.1">
    <property type="nucleotide sequence ID" value="NZ_BAAANF010000002.1"/>
</dbReference>
<evidence type="ECO:0000256" key="2">
    <source>
        <dbReference type="ARBA" id="ARBA00023054"/>
    </source>
</evidence>
<dbReference type="Proteomes" id="UP001500280">
    <property type="component" value="Unassembled WGS sequence"/>
</dbReference>
<dbReference type="Gene3D" id="2.40.420.20">
    <property type="match status" value="1"/>
</dbReference>
<reference evidence="4 5" key="1">
    <citation type="journal article" date="2019" name="Int. J. Syst. Evol. Microbiol.">
        <title>The Global Catalogue of Microorganisms (GCM) 10K type strain sequencing project: providing services to taxonomists for standard genome sequencing and annotation.</title>
        <authorList>
            <consortium name="The Broad Institute Genomics Platform"/>
            <consortium name="The Broad Institute Genome Sequencing Center for Infectious Disease"/>
            <person name="Wu L."/>
            <person name="Ma J."/>
        </authorList>
    </citation>
    <scope>NUCLEOTIDE SEQUENCE [LARGE SCALE GENOMIC DNA]</scope>
    <source>
        <strain evidence="4 5">JCM 14307</strain>
    </source>
</reference>
<gene>
    <name evidence="4" type="ORF">GCM10009745_03070</name>
</gene>
<evidence type="ECO:0000313" key="4">
    <source>
        <dbReference type="EMBL" id="GAA1664677.1"/>
    </source>
</evidence>
<proteinExistence type="predicted"/>
<evidence type="ECO:0000256" key="1">
    <source>
        <dbReference type="ARBA" id="ARBA00004196"/>
    </source>
</evidence>
<name>A0ABN2G3C7_9ACTN</name>
<organism evidence="4 5">
    <name type="scientific">Kribbella yunnanensis</name>
    <dbReference type="NCBI Taxonomy" id="190194"/>
    <lineage>
        <taxon>Bacteria</taxon>
        <taxon>Bacillati</taxon>
        <taxon>Actinomycetota</taxon>
        <taxon>Actinomycetes</taxon>
        <taxon>Propionibacteriales</taxon>
        <taxon>Kribbellaceae</taxon>
        <taxon>Kribbella</taxon>
    </lineage>
</organism>